<feature type="compositionally biased region" description="Low complexity" evidence="1">
    <location>
        <begin position="269"/>
        <end position="285"/>
    </location>
</feature>
<organism evidence="2 3">
    <name type="scientific">Velocimicrobium porci</name>
    <dbReference type="NCBI Taxonomy" id="2606634"/>
    <lineage>
        <taxon>Bacteria</taxon>
        <taxon>Bacillati</taxon>
        <taxon>Bacillota</taxon>
        <taxon>Clostridia</taxon>
        <taxon>Lachnospirales</taxon>
        <taxon>Lachnospiraceae</taxon>
        <taxon>Velocimicrobium</taxon>
    </lineage>
</organism>
<comment type="caution">
    <text evidence="2">The sequence shown here is derived from an EMBL/GenBank/DDBJ whole genome shotgun (WGS) entry which is preliminary data.</text>
</comment>
<evidence type="ECO:0000256" key="1">
    <source>
        <dbReference type="SAM" id="MobiDB-lite"/>
    </source>
</evidence>
<dbReference type="AlphaFoldDB" id="A0A6L5XU81"/>
<keyword evidence="3" id="KW-1185">Reference proteome</keyword>
<feature type="region of interest" description="Disordered" evidence="1">
    <location>
        <begin position="151"/>
        <end position="306"/>
    </location>
</feature>
<dbReference type="Proteomes" id="UP000482209">
    <property type="component" value="Unassembled WGS sequence"/>
</dbReference>
<dbReference type="RefSeq" id="WP_154515489.1">
    <property type="nucleotide sequence ID" value="NZ_VUMT01000001.1"/>
</dbReference>
<gene>
    <name evidence="2" type="ORF">FYJ58_00250</name>
</gene>
<evidence type="ECO:0000313" key="3">
    <source>
        <dbReference type="Proteomes" id="UP000482209"/>
    </source>
</evidence>
<accession>A0A6L5XU81</accession>
<proteinExistence type="predicted"/>
<feature type="compositionally biased region" description="Polar residues" evidence="1">
    <location>
        <begin position="151"/>
        <end position="166"/>
    </location>
</feature>
<protein>
    <submittedName>
        <fullName evidence="2">Uncharacterized protein</fullName>
    </submittedName>
</protein>
<sequence>MDLDTEGVQETANLEDYVIYGGAEDEKVESTSIFMTGGRVADVYGGGEDGDIAGNTSVTVTGGTVVNVYGGSQNGNVVGNTNGYVELVGVAVGETFDNAILKREDDNWEVKGNPTIPKGVTMTISENTELAISDGSILTCEGTLINRGTIENNGTIRNEGDFQNNGKIIGSGRLEGRPIEDSNSSGSDSNGGGGTSDGGNSSSGGGTSDGGNSSSGGGTPDGGNSSSGGGTPDGGNSPNGGGTSDGGNSSSGGGMSDGGNSSSGGGTSDGDNLSNGGSPSNGNNGAKEDNSGITPPGATELPKTSTKTITTVKAKYQGDKATATLSSSVANSAIKRQQAEAKKNGKETDDVAITVKVDTKKAKEFAFNLPKATIAELMKNRVGEVGVSSGMVTTSLDLNALKEIRKQSTKDITITKVNANDLSASTKKKIGKRPIYGFSITDKTGKKITKFGKGKIRVSIPYKLAAKEKADNLVIYYINANGKAVEVPNSVYSRESKTISFATNHLSKFAVGYKGKTI</sequence>
<name>A0A6L5XU81_9FIRM</name>
<evidence type="ECO:0000313" key="2">
    <source>
        <dbReference type="EMBL" id="MSS62325.1"/>
    </source>
</evidence>
<reference evidence="2 3" key="1">
    <citation type="submission" date="2019-08" db="EMBL/GenBank/DDBJ databases">
        <title>In-depth cultivation of the pig gut microbiome towards novel bacterial diversity and tailored functional studies.</title>
        <authorList>
            <person name="Wylensek D."/>
            <person name="Hitch T.C.A."/>
            <person name="Clavel T."/>
        </authorList>
    </citation>
    <scope>NUCLEOTIDE SEQUENCE [LARGE SCALE GENOMIC DNA]</scope>
    <source>
        <strain evidence="2 3">WCA-693-APC-MOT-I</strain>
    </source>
</reference>
<dbReference type="EMBL" id="VUMT01000001">
    <property type="protein sequence ID" value="MSS62325.1"/>
    <property type="molecule type" value="Genomic_DNA"/>
</dbReference>
<feature type="compositionally biased region" description="Gly residues" evidence="1">
    <location>
        <begin position="189"/>
        <end position="268"/>
    </location>
</feature>